<dbReference type="InterPro" id="IPR008962">
    <property type="entry name" value="PapD-like_sf"/>
</dbReference>
<dbReference type="Gene3D" id="2.60.40.10">
    <property type="entry name" value="Immunoglobulins"/>
    <property type="match status" value="1"/>
</dbReference>
<dbReference type="InterPro" id="IPR013783">
    <property type="entry name" value="Ig-like_fold"/>
</dbReference>
<gene>
    <name evidence="2" type="ORF">CDG68_18990</name>
</gene>
<dbReference type="GO" id="GO:0030288">
    <property type="term" value="C:outer membrane-bounded periplasmic space"/>
    <property type="evidence" value="ECO:0007669"/>
    <property type="project" value="InterPro"/>
</dbReference>
<dbReference type="Proteomes" id="UP000279962">
    <property type="component" value="Chromosome"/>
</dbReference>
<evidence type="ECO:0000256" key="1">
    <source>
        <dbReference type="SAM" id="SignalP"/>
    </source>
</evidence>
<dbReference type="AlphaFoldDB" id="A0A3G2T5L4"/>
<evidence type="ECO:0000313" key="2">
    <source>
        <dbReference type="EMBL" id="AYO55604.1"/>
    </source>
</evidence>
<dbReference type="GO" id="GO:0071555">
    <property type="term" value="P:cell wall organization"/>
    <property type="evidence" value="ECO:0007669"/>
    <property type="project" value="InterPro"/>
</dbReference>
<protein>
    <submittedName>
        <fullName evidence="2">Molecular chaperone</fullName>
    </submittedName>
</protein>
<dbReference type="RefSeq" id="WP_087553581.1">
    <property type="nucleotide sequence ID" value="NZ_CP033133.1"/>
</dbReference>
<dbReference type="InterPro" id="IPR050643">
    <property type="entry name" value="Periplasmic_pilus_chap"/>
</dbReference>
<feature type="signal peptide" evidence="1">
    <location>
        <begin position="1"/>
        <end position="19"/>
    </location>
</feature>
<sequence length="236" mass="26864">MNKIIFTLLLGLYSAPVLAGLDFDPVQMYLKENSRQRSATITLSSKDVPQEKIFEMSAMKWTQNDKGEDVLEPDHNILINPKNFVIKPESKQIVRVGFTQPLTSEDLQNEQTWRIFFKEVTPVVEQTGMTFLFNVSVPFFVGKQDKADLVVQAKQANKNLIINLKNNANSHIQISKLEILDANKKSVALKSEMKYLLKGQKHDFDLGTINLGDLSQYKLMIFTDKSDLPLEMKIKG</sequence>
<dbReference type="SUPFAM" id="SSF49354">
    <property type="entry name" value="PapD-like"/>
    <property type="match status" value="1"/>
</dbReference>
<feature type="chain" id="PRO_5018261212" evidence="1">
    <location>
        <begin position="20"/>
        <end position="236"/>
    </location>
</feature>
<keyword evidence="1" id="KW-0732">Signal</keyword>
<dbReference type="EMBL" id="CP033133">
    <property type="protein sequence ID" value="AYO55604.1"/>
    <property type="molecule type" value="Genomic_DNA"/>
</dbReference>
<reference evidence="2 3" key="1">
    <citation type="submission" date="2018-10" db="EMBL/GenBank/DDBJ databases">
        <title>The complete genome of Acinetobacter wuhouensis strain WCHAW010062.</title>
        <authorList>
            <person name="Hu Y."/>
            <person name="Long H."/>
            <person name="Feng Y."/>
            <person name="Zong Z."/>
        </authorList>
    </citation>
    <scope>NUCLEOTIDE SEQUENCE [LARGE SCALE GENOMIC DNA]</scope>
    <source>
        <strain evidence="2 3">WCHAW010062</strain>
    </source>
</reference>
<proteinExistence type="predicted"/>
<dbReference type="PANTHER" id="PTHR30251:SF4">
    <property type="entry name" value="SLR1668 PROTEIN"/>
    <property type="match status" value="1"/>
</dbReference>
<name>A0A3G2T5L4_9GAMM</name>
<organism evidence="2 3">
    <name type="scientific">Acinetobacter wuhouensis</name>
    <dbReference type="NCBI Taxonomy" id="1879050"/>
    <lineage>
        <taxon>Bacteria</taxon>
        <taxon>Pseudomonadati</taxon>
        <taxon>Pseudomonadota</taxon>
        <taxon>Gammaproteobacteria</taxon>
        <taxon>Moraxellales</taxon>
        <taxon>Moraxellaceae</taxon>
        <taxon>Acinetobacter</taxon>
    </lineage>
</organism>
<accession>A0A3G2T5L4</accession>
<dbReference type="PANTHER" id="PTHR30251">
    <property type="entry name" value="PILUS ASSEMBLY CHAPERONE"/>
    <property type="match status" value="1"/>
</dbReference>
<evidence type="ECO:0000313" key="3">
    <source>
        <dbReference type="Proteomes" id="UP000279962"/>
    </source>
</evidence>